<name>A0A0E0QE35_ORYRU</name>
<dbReference type="Proteomes" id="UP000008022">
    <property type="component" value="Unassembled WGS sequence"/>
</dbReference>
<evidence type="ECO:0000313" key="1">
    <source>
        <dbReference type="EnsemblPlants" id="ORUFI08G02540.1"/>
    </source>
</evidence>
<reference evidence="1" key="2">
    <citation type="submission" date="2015-06" db="UniProtKB">
        <authorList>
            <consortium name="EnsemblPlants"/>
        </authorList>
    </citation>
    <scope>IDENTIFICATION</scope>
</reference>
<dbReference type="EnsemblPlants" id="ORUFI08G02540.1">
    <property type="protein sequence ID" value="ORUFI08G02540.1"/>
    <property type="gene ID" value="ORUFI08G02540"/>
</dbReference>
<sequence>MEPPLPPVRQQVMGNLAAPIADQHDKSPITIIVLQTPLPTSHQKSSPQSKGVDHSRGVNILQLCKHIDQSINPSFPIQSSLYINSNHSIPIKHKLKPSSSTEISSYYYCYSSSNKRLN</sequence>
<dbReference type="Gramene" id="ORUFI08G02540.1">
    <property type="protein sequence ID" value="ORUFI08G02540.1"/>
    <property type="gene ID" value="ORUFI08G02540"/>
</dbReference>
<reference evidence="2" key="1">
    <citation type="submission" date="2013-06" db="EMBL/GenBank/DDBJ databases">
        <authorList>
            <person name="Zhao Q."/>
        </authorList>
    </citation>
    <scope>NUCLEOTIDE SEQUENCE</scope>
    <source>
        <strain evidence="2">cv. W1943</strain>
    </source>
</reference>
<evidence type="ECO:0000313" key="2">
    <source>
        <dbReference type="Proteomes" id="UP000008022"/>
    </source>
</evidence>
<dbReference type="HOGENOM" id="CLU_2076963_0_0_1"/>
<organism evidence="1 2">
    <name type="scientific">Oryza rufipogon</name>
    <name type="common">Brownbeard rice</name>
    <name type="synonym">Asian wild rice</name>
    <dbReference type="NCBI Taxonomy" id="4529"/>
    <lineage>
        <taxon>Eukaryota</taxon>
        <taxon>Viridiplantae</taxon>
        <taxon>Streptophyta</taxon>
        <taxon>Embryophyta</taxon>
        <taxon>Tracheophyta</taxon>
        <taxon>Spermatophyta</taxon>
        <taxon>Magnoliopsida</taxon>
        <taxon>Liliopsida</taxon>
        <taxon>Poales</taxon>
        <taxon>Poaceae</taxon>
        <taxon>BOP clade</taxon>
        <taxon>Oryzoideae</taxon>
        <taxon>Oryzeae</taxon>
        <taxon>Oryzinae</taxon>
        <taxon>Oryza</taxon>
    </lineage>
</organism>
<accession>A0A0E0QE35</accession>
<keyword evidence="2" id="KW-1185">Reference proteome</keyword>
<proteinExistence type="predicted"/>
<protein>
    <submittedName>
        <fullName evidence="1">Uncharacterized protein</fullName>
    </submittedName>
</protein>
<dbReference type="AlphaFoldDB" id="A0A0E0QE35"/>